<comment type="subcellular location">
    <subcellularLocation>
        <location evidence="1">Cell membrane</location>
        <topology evidence="1">Multi-pass membrane protein</topology>
    </subcellularLocation>
</comment>
<dbReference type="SUPFAM" id="SSF103473">
    <property type="entry name" value="MFS general substrate transporter"/>
    <property type="match status" value="1"/>
</dbReference>
<dbReference type="RefSeq" id="WP_126989011.1">
    <property type="nucleotide sequence ID" value="NZ_JTFC01000003.1"/>
</dbReference>
<evidence type="ECO:0000256" key="6">
    <source>
        <dbReference type="ARBA" id="ARBA00023136"/>
    </source>
</evidence>
<feature type="transmembrane region" description="Helical" evidence="7">
    <location>
        <begin position="270"/>
        <end position="291"/>
    </location>
</feature>
<feature type="domain" description="Major facilitator superfamily (MFS) profile" evidence="8">
    <location>
        <begin position="4"/>
        <end position="385"/>
    </location>
</feature>
<sequence>MPKSVWFLIIGMVVNTVGNSFLWPLNTIYMHEELGQSLSTAGLVLMANAAAGVVGNLLGGFLFDRLGGFRTIMVASILTIIGLAGLTIWHGWPHYIWFLALIGFTGGMIFPCMFAMVGTAWPEGGRRGFNAIYLAQNLGVAFGPALAGVIANYSFDYIFIANLMMYIVFFAIAFSYKTIPQGYGIAPSNVISEGKQIKDKSSLYALCILGIGYMLGWAVYTQWTTTISAYTQEIGISLNQYSLLWTVNGLLIVAGQPLINPLIKRLGDRYQIMIVTGVLIFILSFYVLTFAENFRMFLVAMIILTFGEMFVWPTVPTIVSTLAPPGRDGFYQGLINSFNTLGKMIGPVAGGLLAEIYGMQFTFYFLMIILAVSIIPYSLYHLPLKKKI</sequence>
<dbReference type="Pfam" id="PF07690">
    <property type="entry name" value="MFS_1"/>
    <property type="match status" value="1"/>
</dbReference>
<dbReference type="PANTHER" id="PTHR23517:SF10">
    <property type="entry name" value="MAJOR FACILITATOR SUPERFAMILY (MFS) PROFILE DOMAIN-CONTAINING PROTEIN"/>
    <property type="match status" value="1"/>
</dbReference>
<feature type="transmembrane region" description="Helical" evidence="7">
    <location>
        <begin position="157"/>
        <end position="176"/>
    </location>
</feature>
<evidence type="ECO:0000256" key="3">
    <source>
        <dbReference type="ARBA" id="ARBA00022475"/>
    </source>
</evidence>
<gene>
    <name evidence="9" type="ORF">QI30_00500</name>
</gene>
<dbReference type="InterPro" id="IPR020846">
    <property type="entry name" value="MFS_dom"/>
</dbReference>
<accession>A0A433RYQ0</accession>
<keyword evidence="3" id="KW-1003">Cell membrane</keyword>
<organism evidence="9 10">
    <name type="scientific">Candidatus Kurthia intestinigallinarum</name>
    <dbReference type="NCBI Taxonomy" id="1562256"/>
    <lineage>
        <taxon>Bacteria</taxon>
        <taxon>Bacillati</taxon>
        <taxon>Bacillota</taxon>
        <taxon>Bacilli</taxon>
        <taxon>Bacillales</taxon>
        <taxon>Caryophanaceae</taxon>
        <taxon>Kurthia</taxon>
    </lineage>
</organism>
<dbReference type="GO" id="GO:0005886">
    <property type="term" value="C:plasma membrane"/>
    <property type="evidence" value="ECO:0007669"/>
    <property type="project" value="UniProtKB-SubCell"/>
</dbReference>
<evidence type="ECO:0000313" key="9">
    <source>
        <dbReference type="EMBL" id="RUS58387.1"/>
    </source>
</evidence>
<feature type="transmembrane region" description="Helical" evidence="7">
    <location>
        <begin position="131"/>
        <end position="151"/>
    </location>
</feature>
<keyword evidence="10" id="KW-1185">Reference proteome</keyword>
<proteinExistence type="predicted"/>
<evidence type="ECO:0000256" key="4">
    <source>
        <dbReference type="ARBA" id="ARBA00022692"/>
    </source>
</evidence>
<dbReference type="Gene3D" id="1.20.1250.20">
    <property type="entry name" value="MFS general substrate transporter like domains"/>
    <property type="match status" value="2"/>
</dbReference>
<name>A0A433RYQ0_9BACL</name>
<protein>
    <submittedName>
        <fullName evidence="9">Multidrug MFS transporter</fullName>
    </submittedName>
</protein>
<reference evidence="9 10" key="1">
    <citation type="submission" date="2014-11" db="EMBL/GenBank/DDBJ databases">
        <title>Genome sequence and analysis of novel Kurthia sp.</title>
        <authorList>
            <person name="Lawson J.N."/>
            <person name="Gonzalez J.E."/>
            <person name="Rinauldi L."/>
            <person name="Xuan Z."/>
            <person name="Firman A."/>
            <person name="Shaddox L."/>
            <person name="Trudeau A."/>
            <person name="Shah S."/>
            <person name="Reiman D."/>
        </authorList>
    </citation>
    <scope>NUCLEOTIDE SEQUENCE [LARGE SCALE GENOMIC DNA]</scope>
    <source>
        <strain evidence="9 10">3B1D</strain>
    </source>
</reference>
<dbReference type="AlphaFoldDB" id="A0A433RYQ0"/>
<feature type="transmembrane region" description="Helical" evidence="7">
    <location>
        <begin position="363"/>
        <end position="382"/>
    </location>
</feature>
<evidence type="ECO:0000259" key="8">
    <source>
        <dbReference type="PROSITE" id="PS50850"/>
    </source>
</evidence>
<dbReference type="OrthoDB" id="3268460at2"/>
<dbReference type="PROSITE" id="PS50850">
    <property type="entry name" value="MFS"/>
    <property type="match status" value="1"/>
</dbReference>
<dbReference type="GO" id="GO:0022857">
    <property type="term" value="F:transmembrane transporter activity"/>
    <property type="evidence" value="ECO:0007669"/>
    <property type="project" value="InterPro"/>
</dbReference>
<feature type="transmembrane region" description="Helical" evidence="7">
    <location>
        <begin position="297"/>
        <end position="319"/>
    </location>
</feature>
<keyword evidence="2" id="KW-0813">Transport</keyword>
<evidence type="ECO:0000256" key="1">
    <source>
        <dbReference type="ARBA" id="ARBA00004651"/>
    </source>
</evidence>
<feature type="transmembrane region" description="Helical" evidence="7">
    <location>
        <begin position="43"/>
        <end position="63"/>
    </location>
</feature>
<dbReference type="PANTHER" id="PTHR23517">
    <property type="entry name" value="RESISTANCE PROTEIN MDTM, PUTATIVE-RELATED-RELATED"/>
    <property type="match status" value="1"/>
</dbReference>
<evidence type="ECO:0000256" key="7">
    <source>
        <dbReference type="SAM" id="Phobius"/>
    </source>
</evidence>
<dbReference type="CDD" id="cd17329">
    <property type="entry name" value="MFS_MdtH_MDR_like"/>
    <property type="match status" value="1"/>
</dbReference>
<feature type="transmembrane region" description="Helical" evidence="7">
    <location>
        <begin position="95"/>
        <end position="119"/>
    </location>
</feature>
<dbReference type="EMBL" id="JTFC01000003">
    <property type="protein sequence ID" value="RUS58387.1"/>
    <property type="molecule type" value="Genomic_DNA"/>
</dbReference>
<keyword evidence="5 7" id="KW-1133">Transmembrane helix</keyword>
<evidence type="ECO:0000256" key="2">
    <source>
        <dbReference type="ARBA" id="ARBA00022448"/>
    </source>
</evidence>
<feature type="transmembrane region" description="Helical" evidence="7">
    <location>
        <begin position="5"/>
        <end position="23"/>
    </location>
</feature>
<keyword evidence="6 7" id="KW-0472">Membrane</keyword>
<dbReference type="InterPro" id="IPR011701">
    <property type="entry name" value="MFS"/>
</dbReference>
<dbReference type="InterPro" id="IPR036259">
    <property type="entry name" value="MFS_trans_sf"/>
</dbReference>
<evidence type="ECO:0000313" key="10">
    <source>
        <dbReference type="Proteomes" id="UP000288623"/>
    </source>
</evidence>
<dbReference type="InterPro" id="IPR050171">
    <property type="entry name" value="MFS_Transporters"/>
</dbReference>
<comment type="caution">
    <text evidence="9">The sequence shown here is derived from an EMBL/GenBank/DDBJ whole genome shotgun (WGS) entry which is preliminary data.</text>
</comment>
<evidence type="ECO:0000256" key="5">
    <source>
        <dbReference type="ARBA" id="ARBA00022989"/>
    </source>
</evidence>
<dbReference type="Proteomes" id="UP000288623">
    <property type="component" value="Unassembled WGS sequence"/>
</dbReference>
<feature type="transmembrane region" description="Helical" evidence="7">
    <location>
        <begin position="70"/>
        <end position="89"/>
    </location>
</feature>
<keyword evidence="4 7" id="KW-0812">Transmembrane</keyword>
<feature type="transmembrane region" description="Helical" evidence="7">
    <location>
        <begin position="203"/>
        <end position="223"/>
    </location>
</feature>
<feature type="transmembrane region" description="Helical" evidence="7">
    <location>
        <begin position="243"/>
        <end position="263"/>
    </location>
</feature>